<reference evidence="1" key="1">
    <citation type="submission" date="2018-04" db="EMBL/GenBank/DDBJ databases">
        <title>WGS assembly of Panicum hallii.</title>
        <authorList>
            <person name="Lovell J."/>
            <person name="Jenkins J."/>
            <person name="Lowry D."/>
            <person name="Mamidi S."/>
            <person name="Sreedasyam A."/>
            <person name="Weng X."/>
            <person name="Barry K."/>
            <person name="Bonette J."/>
            <person name="Campitelli B."/>
            <person name="Daum C."/>
            <person name="Gordon S."/>
            <person name="Gould B."/>
            <person name="Lipzen A."/>
            <person name="Macqueen A."/>
            <person name="Palacio-Mejia J."/>
            <person name="Plott C."/>
            <person name="Shakirov E."/>
            <person name="Shu S."/>
            <person name="Yoshinaga Y."/>
            <person name="Zane M."/>
            <person name="Rokhsar D."/>
            <person name="Grimwood J."/>
            <person name="Schmutz J."/>
            <person name="Juenger T."/>
        </authorList>
    </citation>
    <scope>NUCLEOTIDE SEQUENCE [LARGE SCALE GENOMIC DNA]</scope>
    <source>
        <strain evidence="1">FIL2</strain>
    </source>
</reference>
<name>A0A2T8JDZ4_9POAL</name>
<dbReference type="EMBL" id="CM008049">
    <property type="protein sequence ID" value="PVH48150.1"/>
    <property type="molecule type" value="Genomic_DNA"/>
</dbReference>
<protein>
    <submittedName>
        <fullName evidence="1">Uncharacterized protein</fullName>
    </submittedName>
</protein>
<dbReference type="Gramene" id="PVH48150">
    <property type="protein sequence ID" value="PVH48150"/>
    <property type="gene ID" value="PAHAL_4G261800"/>
</dbReference>
<accession>A0A2T8JDZ4</accession>
<sequence>MCCLISLFIILFRIYMTALVYFCRVLLCFVPSVSFWDPSLVTRGCKSFHPVS</sequence>
<dbReference type="AlphaFoldDB" id="A0A2T8JDZ4"/>
<evidence type="ECO:0000313" key="1">
    <source>
        <dbReference type="EMBL" id="PVH48150.1"/>
    </source>
</evidence>
<organism evidence="1">
    <name type="scientific">Panicum hallii</name>
    <dbReference type="NCBI Taxonomy" id="206008"/>
    <lineage>
        <taxon>Eukaryota</taxon>
        <taxon>Viridiplantae</taxon>
        <taxon>Streptophyta</taxon>
        <taxon>Embryophyta</taxon>
        <taxon>Tracheophyta</taxon>
        <taxon>Spermatophyta</taxon>
        <taxon>Magnoliopsida</taxon>
        <taxon>Liliopsida</taxon>
        <taxon>Poales</taxon>
        <taxon>Poaceae</taxon>
        <taxon>PACMAD clade</taxon>
        <taxon>Panicoideae</taxon>
        <taxon>Panicodae</taxon>
        <taxon>Paniceae</taxon>
        <taxon>Panicinae</taxon>
        <taxon>Panicum</taxon>
        <taxon>Panicum sect. Panicum</taxon>
    </lineage>
</organism>
<dbReference type="Proteomes" id="UP000243499">
    <property type="component" value="Chromosome 4"/>
</dbReference>
<proteinExistence type="predicted"/>
<gene>
    <name evidence="1" type="ORF">PAHAL_4G261800</name>
</gene>